<dbReference type="HOGENOM" id="CLU_3100616_0_0_9"/>
<dbReference type="STRING" id="706434.HMPREF9429_00072"/>
<accession>E2Z9G9</accession>
<reference evidence="1 2" key="1">
    <citation type="submission" date="2010-08" db="EMBL/GenBank/DDBJ databases">
        <authorList>
            <person name="Weinstock G."/>
            <person name="Sodergren E."/>
            <person name="Clifton S."/>
            <person name="Fulton L."/>
            <person name="Fulton B."/>
            <person name="Courtney L."/>
            <person name="Fronick C."/>
            <person name="Harrison M."/>
            <person name="Strong C."/>
            <person name="Farmer C."/>
            <person name="Delahaunty K."/>
            <person name="Markovic C."/>
            <person name="Hall O."/>
            <person name="Minx P."/>
            <person name="Tomlinson C."/>
            <person name="Mitreva M."/>
            <person name="Hou S."/>
            <person name="Chen J."/>
            <person name="Wollam A."/>
            <person name="Pepin K.H."/>
            <person name="Johnson M."/>
            <person name="Bhonagiri V."/>
            <person name="Zhang X."/>
            <person name="Suruliraj S."/>
            <person name="Warren W."/>
            <person name="Chinwalla A."/>
            <person name="Mardis E.R."/>
            <person name="Wilson R.K."/>
        </authorList>
    </citation>
    <scope>NUCLEOTIDE SEQUENCE [LARGE SCALE GENOMIC DNA]</scope>
    <source>
        <strain evidence="1 2">F0359</strain>
    </source>
</reference>
<comment type="caution">
    <text evidence="1">The sequence shown here is derived from an EMBL/GenBank/DDBJ whole genome shotgun (WGS) entry which is preliminary data.</text>
</comment>
<gene>
    <name evidence="1" type="ORF">HMPREF9429_00072</name>
</gene>
<evidence type="ECO:0000313" key="1">
    <source>
        <dbReference type="EMBL" id="EFQ04995.1"/>
    </source>
</evidence>
<sequence length="51" mass="6033">MYGDGYNISTGKETASLKRGLFYFIAAKDVFYVYKIYSNENKLDNCYYCYK</sequence>
<protein>
    <submittedName>
        <fullName evidence="1">Uncharacterized protein</fullName>
    </submittedName>
</protein>
<name>E2Z9G9_9FIRM</name>
<dbReference type="Proteomes" id="UP000003195">
    <property type="component" value="Unassembled WGS sequence"/>
</dbReference>
<organism evidence="1 2">
    <name type="scientific">Megasphaera micronuciformis F0359</name>
    <dbReference type="NCBI Taxonomy" id="706434"/>
    <lineage>
        <taxon>Bacteria</taxon>
        <taxon>Bacillati</taxon>
        <taxon>Bacillota</taxon>
        <taxon>Negativicutes</taxon>
        <taxon>Veillonellales</taxon>
        <taxon>Veillonellaceae</taxon>
        <taxon>Megasphaera</taxon>
    </lineage>
</organism>
<proteinExistence type="predicted"/>
<dbReference type="AlphaFoldDB" id="E2Z9G9"/>
<evidence type="ECO:0000313" key="2">
    <source>
        <dbReference type="Proteomes" id="UP000003195"/>
    </source>
</evidence>
<keyword evidence="2" id="KW-1185">Reference proteome</keyword>
<dbReference type="EMBL" id="AECS01000003">
    <property type="protein sequence ID" value="EFQ04995.1"/>
    <property type="molecule type" value="Genomic_DNA"/>
</dbReference>